<feature type="transmembrane region" description="Helical" evidence="1">
    <location>
        <begin position="238"/>
        <end position="261"/>
    </location>
</feature>
<proteinExistence type="predicted"/>
<evidence type="ECO:0000313" key="2">
    <source>
        <dbReference type="EMBL" id="PPV13447.1"/>
    </source>
</evidence>
<accession>A0A2S7F8R5</accession>
<dbReference type="EMBL" id="LRDH01000121">
    <property type="protein sequence ID" value="PPV13447.1"/>
    <property type="molecule type" value="Genomic_DNA"/>
</dbReference>
<name>A0A2S7F8R5_CLOBU</name>
<dbReference type="PANTHER" id="PTHR37305:SF1">
    <property type="entry name" value="MEMBRANE PROTEIN"/>
    <property type="match status" value="1"/>
</dbReference>
<dbReference type="AlphaFoldDB" id="A0A2S7F8R5"/>
<dbReference type="PANTHER" id="PTHR37305">
    <property type="entry name" value="INTEGRAL MEMBRANE PROTEIN-RELATED"/>
    <property type="match status" value="1"/>
</dbReference>
<feature type="transmembrane region" description="Helical" evidence="1">
    <location>
        <begin position="121"/>
        <end position="143"/>
    </location>
</feature>
<dbReference type="Proteomes" id="UP000238081">
    <property type="component" value="Unassembled WGS sequence"/>
</dbReference>
<feature type="transmembrane region" description="Helical" evidence="1">
    <location>
        <begin position="311"/>
        <end position="333"/>
    </location>
</feature>
<reference evidence="2 3" key="1">
    <citation type="submission" date="2016-01" db="EMBL/GenBank/DDBJ databases">
        <title>Characterization of the Clostridium difficile lineages that are prevalent in Hong Kong and China.</title>
        <authorList>
            <person name="Kwok J.S.-L."/>
            <person name="Lam W.-Y."/>
            <person name="Ip M."/>
            <person name="Chan T.-F."/>
            <person name="Hawkey P.M."/>
            <person name="Tsui S.K.-W."/>
        </authorList>
    </citation>
    <scope>NUCLEOTIDE SEQUENCE [LARGE SCALE GENOMIC DNA]</scope>
    <source>
        <strain evidence="2 3">300064</strain>
    </source>
</reference>
<evidence type="ECO:0000313" key="3">
    <source>
        <dbReference type="Proteomes" id="UP000238081"/>
    </source>
</evidence>
<keyword evidence="1" id="KW-0812">Transmembrane</keyword>
<protein>
    <submittedName>
        <fullName evidence="2">Uncharacterized protein</fullName>
    </submittedName>
</protein>
<keyword evidence="1" id="KW-1133">Transmembrane helix</keyword>
<feature type="transmembrane region" description="Helical" evidence="1">
    <location>
        <begin position="273"/>
        <end position="291"/>
    </location>
</feature>
<feature type="transmembrane region" description="Helical" evidence="1">
    <location>
        <begin position="164"/>
        <end position="188"/>
    </location>
</feature>
<evidence type="ECO:0000256" key="1">
    <source>
        <dbReference type="SAM" id="Phobius"/>
    </source>
</evidence>
<gene>
    <name evidence="2" type="ORF">AWN73_16365</name>
</gene>
<comment type="caution">
    <text evidence="2">The sequence shown here is derived from an EMBL/GenBank/DDBJ whole genome shotgun (WGS) entry which is preliminary data.</text>
</comment>
<dbReference type="RefSeq" id="WP_043666878.1">
    <property type="nucleotide sequence ID" value="NZ_JSEG01000030.1"/>
</dbReference>
<feature type="transmembrane region" description="Helical" evidence="1">
    <location>
        <begin position="12"/>
        <end position="32"/>
    </location>
</feature>
<keyword evidence="1" id="KW-0472">Membrane</keyword>
<organism evidence="2 3">
    <name type="scientific">Clostridium butyricum</name>
    <dbReference type="NCBI Taxonomy" id="1492"/>
    <lineage>
        <taxon>Bacteria</taxon>
        <taxon>Bacillati</taxon>
        <taxon>Bacillota</taxon>
        <taxon>Clostridia</taxon>
        <taxon>Eubacteriales</taxon>
        <taxon>Clostridiaceae</taxon>
        <taxon>Clostridium</taxon>
    </lineage>
</organism>
<sequence>MINWEFKKLIKSKSMIISLLILIFTLLITVFIKPTLETENSYIDDQKKYIQDTREENEIANEKFNIKLSVLTDLSNEENDESEFSSQIASMSKEKINNLKSSRYEEVRFWQVFNYRATNPLINIAMLVIIMIIISNLYTDEIISSVKDIILSSKEKKKVLNSKIIIAFLIPILIYSIYLVGIFILTYIQQGAPVNGHLEAFRIVDNVTLLKGNPNISSYILKNIILALLMFEGFAMSAMFFSFISISSISSISMFGIFIVFNKVISTLKFIPGVLLSVLSYGNYYDLIFNFNNLMGSYMGYINLFENKFELISVVKVMLLLTFIISAILCFIVSKTKYINR</sequence>